<keyword evidence="4" id="KW-0547">Nucleotide-binding</keyword>
<comment type="catalytic activity">
    <reaction evidence="9">
        <text>L-seryl-[protein] + ATP = O-phospho-L-seryl-[protein] + ADP + H(+)</text>
        <dbReference type="Rhea" id="RHEA:17989"/>
        <dbReference type="Rhea" id="RHEA-COMP:9863"/>
        <dbReference type="Rhea" id="RHEA-COMP:11604"/>
        <dbReference type="ChEBI" id="CHEBI:15378"/>
        <dbReference type="ChEBI" id="CHEBI:29999"/>
        <dbReference type="ChEBI" id="CHEBI:30616"/>
        <dbReference type="ChEBI" id="CHEBI:83421"/>
        <dbReference type="ChEBI" id="CHEBI:456216"/>
        <dbReference type="EC" id="2.7.11.1"/>
    </reaction>
</comment>
<dbReference type="InterPro" id="IPR027417">
    <property type="entry name" value="P-loop_NTPase"/>
</dbReference>
<dbReference type="Gene3D" id="1.10.10.2200">
    <property type="match status" value="1"/>
</dbReference>
<keyword evidence="6" id="KW-0067">ATP-binding</keyword>
<dbReference type="Pfam" id="PF16095">
    <property type="entry name" value="COR-A"/>
    <property type="match status" value="1"/>
</dbReference>
<evidence type="ECO:0000256" key="4">
    <source>
        <dbReference type="ARBA" id="ARBA00022741"/>
    </source>
</evidence>
<sequence>MVELEYLADLNLERNPLHPELDAAYNSGLDGIKRYLREMGKGANKRYEAKLLILGDGNEGKTCVSRALRGEPFRKQVSTRGVDVVPWIVKNPDDEADSAKDITLNIWDFEGQEISHQTHQFFLTSQALYLLVFKCRDLFLIDRAEYWLDTIRARAPKAKVAIVISQCEERSPHIPMDRIQTQYAEMLAEEWFFPVGCENGKNIEKLRDFLRRAAANLEFMGTPWPQTYERAEMALKAKARTKTAHLSRAKLNAILKKASVNSDNYDGAAGAMERIGAITQFPDCPDLSDFVVIKPQWLTKAISKVMEDGKLSEDKGEIELKRMEAIWSDANYDGMFSTFHNCMKEFELCYDLEGISQCCLVPLRFGYVPPPIPWSDEDGIKMRRMEYKLNIRPPMGIMSRFIVKTHHMIVKTAGHPKGIYWHNGVFLRTNSPVPSEALCEFVPDERVLRVEVRAAFPQAMCEQINGYIQAVFSFFGGLSAERSFGCIKVSAAGREHRCKGLYTEKRIYTALANQREAIDCEFEDHQVDPRVLIGGFSSFNDFIAQRVRRMLREELDKEPDWAKPFVRDICTVVEWADDHADKLNELLKGQAHLSDEFKQQAELKLHEYLAQMNELLNDRDATSAPGIISIHTKDRSAWNPASYFKKAYVITPYCESADGIHAWTEGAVEFTKDREWWRKTAPWIARGTKLLSAGLQLGIAGVPLMAGAEVAKEVESELKFMTALAKHLDLEAPESEKLDEALAILEEEAACNLKGQSEAARLARAALTRLLEETAPDNYRAKTWGGLRRVRMPDNSHRWLCGCCAEKVR</sequence>
<evidence type="ECO:0000313" key="11">
    <source>
        <dbReference type="EMBL" id="GEP41915.1"/>
    </source>
</evidence>
<name>A0A512M5A3_9BACT</name>
<dbReference type="PANTHER" id="PTHR47679:SF2">
    <property type="entry name" value="C-TERMINAL OF ROC (COR) DOMAIN-CONTAINING PROTEIN"/>
    <property type="match status" value="1"/>
</dbReference>
<dbReference type="InterPro" id="IPR032171">
    <property type="entry name" value="COR-A"/>
</dbReference>
<keyword evidence="12" id="KW-1185">Reference proteome</keyword>
<gene>
    <name evidence="11" type="ORF">BGE01nite_12060</name>
</gene>
<dbReference type="Gene3D" id="3.30.310.200">
    <property type="match status" value="1"/>
</dbReference>
<dbReference type="Proteomes" id="UP000321577">
    <property type="component" value="Unassembled WGS sequence"/>
</dbReference>
<dbReference type="GO" id="GO:0005524">
    <property type="term" value="F:ATP binding"/>
    <property type="evidence" value="ECO:0007669"/>
    <property type="project" value="UniProtKB-KW"/>
</dbReference>
<evidence type="ECO:0000313" key="12">
    <source>
        <dbReference type="Proteomes" id="UP000321577"/>
    </source>
</evidence>
<evidence type="ECO:0000256" key="3">
    <source>
        <dbReference type="ARBA" id="ARBA00022737"/>
    </source>
</evidence>
<dbReference type="Pfam" id="PF25497">
    <property type="entry name" value="COR-B"/>
    <property type="match status" value="1"/>
</dbReference>
<evidence type="ECO:0000256" key="8">
    <source>
        <dbReference type="ARBA" id="ARBA00047899"/>
    </source>
</evidence>
<dbReference type="GO" id="GO:0016301">
    <property type="term" value="F:kinase activity"/>
    <property type="evidence" value="ECO:0007669"/>
    <property type="project" value="UniProtKB-KW"/>
</dbReference>
<evidence type="ECO:0000256" key="2">
    <source>
        <dbReference type="ARBA" id="ARBA00022679"/>
    </source>
</evidence>
<comment type="caution">
    <text evidence="11">The sequence shown here is derived from an EMBL/GenBank/DDBJ whole genome shotgun (WGS) entry which is preliminary data.</text>
</comment>
<dbReference type="InterPro" id="IPR057263">
    <property type="entry name" value="COR-B"/>
</dbReference>
<accession>A0A512M5A3</accession>
<evidence type="ECO:0000256" key="5">
    <source>
        <dbReference type="ARBA" id="ARBA00022777"/>
    </source>
</evidence>
<dbReference type="PROSITE" id="PS51424">
    <property type="entry name" value="ROC"/>
    <property type="match status" value="1"/>
</dbReference>
<evidence type="ECO:0000256" key="7">
    <source>
        <dbReference type="ARBA" id="ARBA00023134"/>
    </source>
</evidence>
<feature type="domain" description="Roc" evidence="10">
    <location>
        <begin position="42"/>
        <end position="217"/>
    </location>
</feature>
<evidence type="ECO:0000256" key="9">
    <source>
        <dbReference type="ARBA" id="ARBA00048679"/>
    </source>
</evidence>
<protein>
    <recommendedName>
        <fullName evidence="1">non-specific serine/threonine protein kinase</fullName>
        <ecNumber evidence="1">2.7.11.1</ecNumber>
    </recommendedName>
</protein>
<keyword evidence="2" id="KW-0808">Transferase</keyword>
<dbReference type="EC" id="2.7.11.1" evidence="1"/>
<keyword evidence="5" id="KW-0418">Kinase</keyword>
<dbReference type="Pfam" id="PF08477">
    <property type="entry name" value="Roc"/>
    <property type="match status" value="1"/>
</dbReference>
<evidence type="ECO:0000256" key="1">
    <source>
        <dbReference type="ARBA" id="ARBA00012513"/>
    </source>
</evidence>
<dbReference type="EMBL" id="BKAG01000006">
    <property type="protein sequence ID" value="GEP41915.1"/>
    <property type="molecule type" value="Genomic_DNA"/>
</dbReference>
<dbReference type="SUPFAM" id="SSF52540">
    <property type="entry name" value="P-loop containing nucleoside triphosphate hydrolases"/>
    <property type="match status" value="1"/>
</dbReference>
<keyword evidence="7" id="KW-0342">GTP-binding</keyword>
<dbReference type="AlphaFoldDB" id="A0A512M5A3"/>
<evidence type="ECO:0000259" key="10">
    <source>
        <dbReference type="PROSITE" id="PS51424"/>
    </source>
</evidence>
<evidence type="ECO:0000256" key="6">
    <source>
        <dbReference type="ARBA" id="ARBA00022840"/>
    </source>
</evidence>
<dbReference type="PANTHER" id="PTHR47679">
    <property type="entry name" value="PROTEIN TORNADO 1"/>
    <property type="match status" value="1"/>
</dbReference>
<organism evidence="11 12">
    <name type="scientific">Brevifollis gellanilyticus</name>
    <dbReference type="NCBI Taxonomy" id="748831"/>
    <lineage>
        <taxon>Bacteria</taxon>
        <taxon>Pseudomonadati</taxon>
        <taxon>Verrucomicrobiota</taxon>
        <taxon>Verrucomicrobiia</taxon>
        <taxon>Verrucomicrobiales</taxon>
        <taxon>Verrucomicrobiaceae</taxon>
    </lineage>
</organism>
<dbReference type="Gene3D" id="3.40.50.300">
    <property type="entry name" value="P-loop containing nucleotide triphosphate hydrolases"/>
    <property type="match status" value="1"/>
</dbReference>
<comment type="catalytic activity">
    <reaction evidence="8">
        <text>L-threonyl-[protein] + ATP = O-phospho-L-threonyl-[protein] + ADP + H(+)</text>
        <dbReference type="Rhea" id="RHEA:46608"/>
        <dbReference type="Rhea" id="RHEA-COMP:11060"/>
        <dbReference type="Rhea" id="RHEA-COMP:11605"/>
        <dbReference type="ChEBI" id="CHEBI:15378"/>
        <dbReference type="ChEBI" id="CHEBI:30013"/>
        <dbReference type="ChEBI" id="CHEBI:30616"/>
        <dbReference type="ChEBI" id="CHEBI:61977"/>
        <dbReference type="ChEBI" id="CHEBI:456216"/>
        <dbReference type="EC" id="2.7.11.1"/>
    </reaction>
</comment>
<keyword evidence="3" id="KW-0677">Repeat</keyword>
<dbReference type="InterPro" id="IPR020859">
    <property type="entry name" value="ROC"/>
</dbReference>
<reference evidence="11 12" key="1">
    <citation type="submission" date="2019-07" db="EMBL/GenBank/DDBJ databases">
        <title>Whole genome shotgun sequence of Brevifollis gellanilyticus NBRC 108608.</title>
        <authorList>
            <person name="Hosoyama A."/>
            <person name="Uohara A."/>
            <person name="Ohji S."/>
            <person name="Ichikawa N."/>
        </authorList>
    </citation>
    <scope>NUCLEOTIDE SEQUENCE [LARGE SCALE GENOMIC DNA]</scope>
    <source>
        <strain evidence="11 12">NBRC 108608</strain>
    </source>
</reference>
<proteinExistence type="predicted"/>
<dbReference type="Gene3D" id="3.30.70.1390">
    <property type="entry name" value="ROC domain from the Parkinson's disease-associated leucine-rich repeat kinase 2"/>
    <property type="match status" value="1"/>
</dbReference>